<dbReference type="GO" id="GO:0015979">
    <property type="term" value="P:photosynthesis"/>
    <property type="evidence" value="ECO:0007669"/>
    <property type="project" value="UniProtKB-KW"/>
</dbReference>
<dbReference type="RefSeq" id="YP_009519276.1">
    <property type="nucleotide sequence ID" value="NC_039524.1"/>
</dbReference>
<feature type="transmembrane region" description="Helical" evidence="7">
    <location>
        <begin position="6"/>
        <end position="26"/>
    </location>
</feature>
<geneLocation type="chloroplast" evidence="8"/>
<evidence type="ECO:0000256" key="1">
    <source>
        <dbReference type="ARBA" id="ARBA00004167"/>
    </source>
</evidence>
<dbReference type="GO" id="GO:0009523">
    <property type="term" value="C:photosystem II"/>
    <property type="evidence" value="ECO:0007669"/>
    <property type="project" value="UniProtKB-KW"/>
</dbReference>
<keyword evidence="8" id="KW-0934">Plastid</keyword>
<evidence type="ECO:0000256" key="4">
    <source>
        <dbReference type="ARBA" id="ARBA00022989"/>
    </source>
</evidence>
<name>A0A386B0P4_CODAR</name>
<evidence type="ECO:0000256" key="2">
    <source>
        <dbReference type="ARBA" id="ARBA00022531"/>
    </source>
</evidence>
<evidence type="ECO:0000256" key="3">
    <source>
        <dbReference type="ARBA" id="ARBA00022692"/>
    </source>
</evidence>
<sequence length="32" mass="3474">MNTLLLQLISLCLILITGPLVIILLVNQNGNL</sequence>
<evidence type="ECO:0000256" key="6">
    <source>
        <dbReference type="ARBA" id="ARBA00023276"/>
    </source>
</evidence>
<keyword evidence="8" id="KW-0150">Chloroplast</keyword>
<dbReference type="Pfam" id="PF05969">
    <property type="entry name" value="PSII_Ycf12"/>
    <property type="match status" value="1"/>
</dbReference>
<accession>A0A386B0P4</accession>
<reference evidence="8" key="1">
    <citation type="submission" date="2018-07" db="EMBL/GenBank/DDBJ databases">
        <authorList>
            <person name="Quirk P.G."/>
            <person name="Krulwich T.A."/>
        </authorList>
    </citation>
    <scope>NUCLEOTIDE SEQUENCE</scope>
</reference>
<keyword evidence="6" id="KW-0604">Photosystem II</keyword>
<proteinExistence type="predicted"/>
<dbReference type="NCBIfam" id="NF010239">
    <property type="entry name" value="PRK13686.1"/>
    <property type="match status" value="1"/>
</dbReference>
<evidence type="ECO:0000256" key="7">
    <source>
        <dbReference type="SAM" id="Phobius"/>
    </source>
</evidence>
<keyword evidence="3 7" id="KW-0812">Transmembrane</keyword>
<comment type="subcellular location">
    <subcellularLocation>
        <location evidence="1">Membrane</location>
        <topology evidence="1">Single-pass membrane protein</topology>
    </subcellularLocation>
</comment>
<gene>
    <name evidence="8" type="primary">psb30</name>
</gene>
<keyword evidence="4 7" id="KW-1133">Transmembrane helix</keyword>
<dbReference type="AlphaFoldDB" id="A0A386B0P4"/>
<dbReference type="EMBL" id="MH591107">
    <property type="protein sequence ID" value="AYC65264.1"/>
    <property type="molecule type" value="Genomic_DNA"/>
</dbReference>
<dbReference type="GeneID" id="38279169"/>
<keyword evidence="2" id="KW-0602">Photosynthesis</keyword>
<evidence type="ECO:0000256" key="5">
    <source>
        <dbReference type="ARBA" id="ARBA00023136"/>
    </source>
</evidence>
<dbReference type="InterPro" id="IPR010284">
    <property type="entry name" value="PSII_Ycf12_core-subunit"/>
</dbReference>
<reference evidence="8" key="2">
    <citation type="journal article" date="2019" name="Mol. Phylogenet. Evol.">
        <title>Reassessment of the classification of bryopsidales (chlorophyta) based on chloroplast phylogenomic analyses.</title>
        <authorList>
            <person name="Cremen M.C."/>
            <person name="Leliaert F."/>
            <person name="West J."/>
            <person name="Lam D.W."/>
            <person name="Shimada S."/>
            <person name="Lopez-Bautista J.M."/>
            <person name="Verbruggen H."/>
        </authorList>
    </citation>
    <scope>NUCLEOTIDE SEQUENCE</scope>
</reference>
<keyword evidence="5 7" id="KW-0472">Membrane</keyword>
<protein>
    <submittedName>
        <fullName evidence="8">Photosystem II protein psb30</fullName>
    </submittedName>
</protein>
<organism evidence="8">
    <name type="scientific">Codium arabicum</name>
    <name type="common">Green alga</name>
    <dbReference type="NCBI Taxonomy" id="221038"/>
    <lineage>
        <taxon>Eukaryota</taxon>
        <taxon>Viridiplantae</taxon>
        <taxon>Chlorophyta</taxon>
        <taxon>core chlorophytes</taxon>
        <taxon>Ulvophyceae</taxon>
        <taxon>TCBD clade</taxon>
        <taxon>Bryopsidales</taxon>
        <taxon>Bryopsidineae</taxon>
        <taxon>Codiaceae</taxon>
        <taxon>Codium</taxon>
    </lineage>
</organism>
<evidence type="ECO:0000313" key="8">
    <source>
        <dbReference type="EMBL" id="AYC65264.1"/>
    </source>
</evidence>